<dbReference type="Gene3D" id="3.20.20.100">
    <property type="entry name" value="NADP-dependent oxidoreductase domain"/>
    <property type="match status" value="1"/>
</dbReference>
<gene>
    <name evidence="2" type="ORF">L0U88_18290</name>
</gene>
<dbReference type="PANTHER" id="PTHR43312:SF1">
    <property type="entry name" value="NADP-DEPENDENT OXIDOREDUCTASE DOMAIN-CONTAINING PROTEIN"/>
    <property type="match status" value="1"/>
</dbReference>
<dbReference type="EMBL" id="JAKEVY010000005">
    <property type="protein sequence ID" value="MCF1716598.1"/>
    <property type="molecule type" value="Genomic_DNA"/>
</dbReference>
<dbReference type="CDD" id="cd19086">
    <property type="entry name" value="AKR_AKR11C1"/>
    <property type="match status" value="1"/>
</dbReference>
<dbReference type="Pfam" id="PF00248">
    <property type="entry name" value="Aldo_ket_red"/>
    <property type="match status" value="1"/>
</dbReference>
<keyword evidence="3" id="KW-1185">Reference proteome</keyword>
<evidence type="ECO:0000313" key="3">
    <source>
        <dbReference type="Proteomes" id="UP001200145"/>
    </source>
</evidence>
<name>A0ABS9BNB4_9BACT</name>
<dbReference type="RefSeq" id="WP_234867906.1">
    <property type="nucleotide sequence ID" value="NZ_JAKEVY010000005.1"/>
</dbReference>
<accession>A0ABS9BNB4</accession>
<dbReference type="InterPro" id="IPR053135">
    <property type="entry name" value="AKR2_Oxidoreductase"/>
</dbReference>
<organism evidence="2 3">
    <name type="scientific">Flavihumibacter fluminis</name>
    <dbReference type="NCBI Taxonomy" id="2909236"/>
    <lineage>
        <taxon>Bacteria</taxon>
        <taxon>Pseudomonadati</taxon>
        <taxon>Bacteroidota</taxon>
        <taxon>Chitinophagia</taxon>
        <taxon>Chitinophagales</taxon>
        <taxon>Chitinophagaceae</taxon>
        <taxon>Flavihumibacter</taxon>
    </lineage>
</organism>
<sequence>MRYRKFGNTDLLVSEVGFGAWAIGGDAMVGNTPIGWGPADDESSKKAIHQALDQGINFFDTADFYGLGHSETLLGNTIGSNPEILIATKVGHRDVNDTIVLDYSKNYILQAVEQSLKRLKRDRIDYYQLHSARLKHFETEACIEAMEELKQSGKIRYWGLSLNSFEPAPEADFLLQHQKGSGFQLVFNLINQIALPVMEKSAAAGYGIIARMPLQFGLLTGKFKRNQQFGKNDHRSFRLNESVLDASLSILEEKIWPLCEKYKTTKTGLAMSFILSYPQVSTVIPGIRTKEQAIENSSGIVQLEDSDRLLLQNLFSTDWLPLVDQMKALG</sequence>
<dbReference type="Proteomes" id="UP001200145">
    <property type="component" value="Unassembled WGS sequence"/>
</dbReference>
<evidence type="ECO:0000259" key="1">
    <source>
        <dbReference type="Pfam" id="PF00248"/>
    </source>
</evidence>
<dbReference type="PANTHER" id="PTHR43312">
    <property type="entry name" value="D-THREO-ALDOSE 1-DEHYDROGENASE"/>
    <property type="match status" value="1"/>
</dbReference>
<reference evidence="2 3" key="1">
    <citation type="submission" date="2022-01" db="EMBL/GenBank/DDBJ databases">
        <title>Flavihumibacter sp. nov., isolated from sediment of a river.</title>
        <authorList>
            <person name="Liu H."/>
        </authorList>
    </citation>
    <scope>NUCLEOTIDE SEQUENCE [LARGE SCALE GENOMIC DNA]</scope>
    <source>
        <strain evidence="2 3">RY-1</strain>
    </source>
</reference>
<proteinExistence type="predicted"/>
<dbReference type="SUPFAM" id="SSF51430">
    <property type="entry name" value="NAD(P)-linked oxidoreductase"/>
    <property type="match status" value="1"/>
</dbReference>
<protein>
    <submittedName>
        <fullName evidence="2">Aldo/keto reductase</fullName>
    </submittedName>
</protein>
<comment type="caution">
    <text evidence="2">The sequence shown here is derived from an EMBL/GenBank/DDBJ whole genome shotgun (WGS) entry which is preliminary data.</text>
</comment>
<evidence type="ECO:0000313" key="2">
    <source>
        <dbReference type="EMBL" id="MCF1716598.1"/>
    </source>
</evidence>
<dbReference type="InterPro" id="IPR036812">
    <property type="entry name" value="NAD(P)_OxRdtase_dom_sf"/>
</dbReference>
<dbReference type="InterPro" id="IPR023210">
    <property type="entry name" value="NADP_OxRdtase_dom"/>
</dbReference>
<feature type="domain" description="NADP-dependent oxidoreductase" evidence="1">
    <location>
        <begin position="16"/>
        <end position="297"/>
    </location>
</feature>